<feature type="compositionally biased region" description="Low complexity" evidence="1">
    <location>
        <begin position="240"/>
        <end position="251"/>
    </location>
</feature>
<feature type="region of interest" description="Disordered" evidence="1">
    <location>
        <begin position="221"/>
        <end position="258"/>
    </location>
</feature>
<keyword evidence="3" id="KW-1185">Reference proteome</keyword>
<feature type="compositionally biased region" description="Polar residues" evidence="1">
    <location>
        <begin position="981"/>
        <end position="1010"/>
    </location>
</feature>
<protein>
    <submittedName>
        <fullName evidence="2">Uncharacterized protein</fullName>
    </submittedName>
</protein>
<feature type="compositionally biased region" description="Polar residues" evidence="1">
    <location>
        <begin position="12"/>
        <end position="32"/>
    </location>
</feature>
<dbReference type="Proteomes" id="UP000494363">
    <property type="component" value="Unassembled WGS sequence"/>
</dbReference>
<dbReference type="EMBL" id="CADIKH010000166">
    <property type="protein sequence ID" value="CAB3774761.1"/>
    <property type="molecule type" value="Genomic_DNA"/>
</dbReference>
<evidence type="ECO:0000313" key="2">
    <source>
        <dbReference type="EMBL" id="CAB3774761.1"/>
    </source>
</evidence>
<reference evidence="2 3" key="1">
    <citation type="submission" date="2020-04" db="EMBL/GenBank/DDBJ databases">
        <authorList>
            <person name="De Canck E."/>
        </authorList>
    </citation>
    <scope>NUCLEOTIDE SEQUENCE [LARGE SCALE GENOMIC DNA]</scope>
    <source>
        <strain evidence="2 3">LMG 29542</strain>
    </source>
</reference>
<accession>A0A6J5FAC1</accession>
<gene>
    <name evidence="2" type="ORF">LMG29542_08143</name>
</gene>
<dbReference type="AlphaFoldDB" id="A0A6J5FAC1"/>
<proteinExistence type="predicted"/>
<feature type="region of interest" description="Disordered" evidence="1">
    <location>
        <begin position="965"/>
        <end position="1016"/>
    </location>
</feature>
<evidence type="ECO:0000256" key="1">
    <source>
        <dbReference type="SAM" id="MobiDB-lite"/>
    </source>
</evidence>
<organism evidence="2 3">
    <name type="scientific">Paraburkholderia humisilvae</name>
    <dbReference type="NCBI Taxonomy" id="627669"/>
    <lineage>
        <taxon>Bacteria</taxon>
        <taxon>Pseudomonadati</taxon>
        <taxon>Pseudomonadota</taxon>
        <taxon>Betaproteobacteria</taxon>
        <taxon>Burkholderiales</taxon>
        <taxon>Burkholderiaceae</taxon>
        <taxon>Paraburkholderia</taxon>
    </lineage>
</organism>
<feature type="region of interest" description="Disordered" evidence="1">
    <location>
        <begin position="12"/>
        <end position="35"/>
    </location>
</feature>
<evidence type="ECO:0000313" key="3">
    <source>
        <dbReference type="Proteomes" id="UP000494363"/>
    </source>
</evidence>
<sequence length="1217" mass="133670">MPIDDILRRAAQQPNDADSPAQLGSSRPTAGSLSPICQPGRLSGATELARGVLSKVVSPSTPGRLRSAFQRAWEGPAWGQAIMELGNQLAELEPKRPLTVSRRDARLGPQILQVALNTRENGATPDDVAQTAKKEAIRANVSPRGVLRIEKKAWVAAKIADYVEPQNRRLLESTGKRWQPTPRTLPARGNALYRNLFYILQLSGGPVVAAMPVTTANVGQEPIQGRGNALQPLPDHTCDSSLASLQSEGSSDWSSNSYQNVISPEWEKKMAEADKWYEEMFPSELRVRRETVQGADSFDPRQPVNYAEDSFDIRLDKLNNWWRDHGNLAISKTRSRPRMTVEDALQQASEILGVKLRAPRQEFQKEGSSDWDSSLTARINLDGNAHITSDNVLDLAAIIYLDYNEHKISTNEPVPPFALVVAAGDFEKAVRMQAVMTQLDEAGEELVNKTTLDSYLTARRPAHPNLREVFNIQADVPEQVAMHAIRYEIKKIDKNIEFVNDWDWQHSYSASKLFIKSKISPYIMRDLFSKSPKKNATNVIDPHVFDGNVIPNIPYGKNAVEYLSGQAVTIMVVRSHDSAHPNTLGEGTSLFDGSDISAMVHAKFDELGIDTQFGSGTAATAMATAVKQKTGKQYTPFDLPELQREFEGLGEAGKVRAGTIIAAHLGSPSPNQDGAIQIFEDAYISEFGSLPSEPADLDTRINDYIKSAHSARTDPHGPLPPILREDARNAVYGEYLRTSPKIIPFARHRVRTEGLPMNDANIKRNIEAIIDEKEAMSPIELARARNHLRLKSLPVLGGWYSFTTAIFGWIKGDISFDEMTRAMPLIGNMRQLFDGTRELLRGNSEEGLKQLGLAVPGIGELIQADDYLRQGDAEIGAMMIINAALTFAGAGSSLSLKSIKSPNKATAANNFASFSRKVTEGLSKMEIKNLQTLISQKVSKLKETKQWLTVPEKVADTVGMYPGGQAVSGSLPDGEDAPKNATRTVASSSVATGVTTEAPVTSSSATGSITEDSESEGADALHDLHIKITRLRVTGDEKGMNDLVQEVASGEAGSAEKALLEELTMKVIRADLGEAKLESSGTSFVKLPEYYSYASLSFNDMFLDSMARTATTVSGGKTGYVPGPGREILYKELDGIVKEGWFSHAGGDMKKARDLFVVGLIRDRGLRKHKASQWGISEGDAEWSFHYHHRLHDHPRHFPTYRVTAHPRKEIQPPPYA</sequence>
<name>A0A6J5FAC1_9BURK</name>